<organism evidence="10 11">
    <name type="scientific">Cuscuta europaea</name>
    <name type="common">European dodder</name>
    <dbReference type="NCBI Taxonomy" id="41803"/>
    <lineage>
        <taxon>Eukaryota</taxon>
        <taxon>Viridiplantae</taxon>
        <taxon>Streptophyta</taxon>
        <taxon>Embryophyta</taxon>
        <taxon>Tracheophyta</taxon>
        <taxon>Spermatophyta</taxon>
        <taxon>Magnoliopsida</taxon>
        <taxon>eudicotyledons</taxon>
        <taxon>Gunneridae</taxon>
        <taxon>Pentapetalae</taxon>
        <taxon>asterids</taxon>
        <taxon>lamiids</taxon>
        <taxon>Solanales</taxon>
        <taxon>Convolvulaceae</taxon>
        <taxon>Cuscuteae</taxon>
        <taxon>Cuscuta</taxon>
        <taxon>Cuscuta subgen. Cuscuta</taxon>
    </lineage>
</organism>
<evidence type="ECO:0000313" key="11">
    <source>
        <dbReference type="Proteomes" id="UP001152484"/>
    </source>
</evidence>
<accession>A0A9P0YYK0</accession>
<dbReference type="Proteomes" id="UP001152484">
    <property type="component" value="Unassembled WGS sequence"/>
</dbReference>
<evidence type="ECO:0000256" key="4">
    <source>
        <dbReference type="ARBA" id="ARBA00022833"/>
    </source>
</evidence>
<evidence type="ECO:0000256" key="5">
    <source>
        <dbReference type="ARBA" id="ARBA00023125"/>
    </source>
</evidence>
<dbReference type="SUPFAM" id="SSF53098">
    <property type="entry name" value="Ribonuclease H-like"/>
    <property type="match status" value="1"/>
</dbReference>
<proteinExistence type="predicted"/>
<dbReference type="InterPro" id="IPR007021">
    <property type="entry name" value="DUF659"/>
</dbReference>
<dbReference type="InterPro" id="IPR012337">
    <property type="entry name" value="RNaseH-like_sf"/>
</dbReference>
<evidence type="ECO:0000313" key="10">
    <source>
        <dbReference type="EMBL" id="CAH9079522.1"/>
    </source>
</evidence>
<dbReference type="PANTHER" id="PTHR32166">
    <property type="entry name" value="OSJNBA0013A04.12 PROTEIN"/>
    <property type="match status" value="1"/>
</dbReference>
<dbReference type="EMBL" id="CAMAPE010000011">
    <property type="protein sequence ID" value="CAH9079522.1"/>
    <property type="molecule type" value="Genomic_DNA"/>
</dbReference>
<keyword evidence="6" id="KW-0539">Nucleus</keyword>
<feature type="compositionally biased region" description="Acidic residues" evidence="8">
    <location>
        <begin position="662"/>
        <end position="684"/>
    </location>
</feature>
<dbReference type="GO" id="GO:0003677">
    <property type="term" value="F:DNA binding"/>
    <property type="evidence" value="ECO:0007669"/>
    <property type="project" value="UniProtKB-KW"/>
</dbReference>
<evidence type="ECO:0000256" key="1">
    <source>
        <dbReference type="ARBA" id="ARBA00004123"/>
    </source>
</evidence>
<name>A0A9P0YYK0_CUSEU</name>
<reference evidence="10" key="1">
    <citation type="submission" date="2022-07" db="EMBL/GenBank/DDBJ databases">
        <authorList>
            <person name="Macas J."/>
            <person name="Novak P."/>
            <person name="Neumann P."/>
        </authorList>
    </citation>
    <scope>NUCLEOTIDE SEQUENCE</scope>
</reference>
<evidence type="ECO:0000256" key="3">
    <source>
        <dbReference type="ARBA" id="ARBA00022771"/>
    </source>
</evidence>
<feature type="region of interest" description="Disordered" evidence="8">
    <location>
        <begin position="662"/>
        <end position="778"/>
    </location>
</feature>
<dbReference type="GO" id="GO:0008270">
    <property type="term" value="F:zinc ion binding"/>
    <property type="evidence" value="ECO:0007669"/>
    <property type="project" value="UniProtKB-KW"/>
</dbReference>
<comment type="subcellular location">
    <subcellularLocation>
        <location evidence="1">Nucleus</location>
    </subcellularLocation>
</comment>
<comment type="caution">
    <text evidence="10">The sequence shown here is derived from an EMBL/GenBank/DDBJ whole genome shotgun (WGS) entry which is preliminary data.</text>
</comment>
<dbReference type="AlphaFoldDB" id="A0A9P0YYK0"/>
<dbReference type="Pfam" id="PF05699">
    <property type="entry name" value="Dimer_Tnp_hAT"/>
    <property type="match status" value="1"/>
</dbReference>
<evidence type="ECO:0000256" key="8">
    <source>
        <dbReference type="SAM" id="MobiDB-lite"/>
    </source>
</evidence>
<dbReference type="PROSITE" id="PS50808">
    <property type="entry name" value="ZF_BED"/>
    <property type="match status" value="1"/>
</dbReference>
<keyword evidence="4" id="KW-0862">Zinc</keyword>
<dbReference type="InterPro" id="IPR008906">
    <property type="entry name" value="HATC_C_dom"/>
</dbReference>
<dbReference type="InterPro" id="IPR003656">
    <property type="entry name" value="Znf_BED"/>
</dbReference>
<feature type="compositionally biased region" description="Basic residues" evidence="8">
    <location>
        <begin position="716"/>
        <end position="728"/>
    </location>
</feature>
<keyword evidence="3 7" id="KW-0863">Zinc-finger</keyword>
<evidence type="ECO:0000256" key="7">
    <source>
        <dbReference type="PROSITE-ProRule" id="PRU00027"/>
    </source>
</evidence>
<evidence type="ECO:0000256" key="2">
    <source>
        <dbReference type="ARBA" id="ARBA00022723"/>
    </source>
</evidence>
<protein>
    <recommendedName>
        <fullName evidence="9">BED-type domain-containing protein</fullName>
    </recommendedName>
</protein>
<sequence length="778" mass="89382">MTKTNKNDPAWKHGDEIQRERLKGKSYKYVKCKYCLKETTGGVTRFKHHLACTKQNVSGCPSVPEDIKKYMLCLLKLGEKTQAVRDRDREEVINSGSYYHSVNPCVVDSNEGSSSQRGVQGPIDRYVIDVEGDNKQTPVGEKEAREKCCSDVGRFFFENGIPFNVANSPSFINMCRAIGNYGRGFRPPSAYELSHWILDEEVKTTEKLVEEVKSTWTQTGVSILSDGWKDMRGRQLINFLVNNPYGTVFLKSVDASAHVKDAKMLCKLLDGVVEEVEEDIVTQVVTDNASNYKATGKLLMAKRQRLWWTPCAAHCIDLILEKIGELPQHKNALAKAKTVIHYIYNHGWTLALMRQMLKRDLVRPAATRFATAYLTLQSMHNSKDELEEMFVSKEWSSHVCYRIPHHMSKTAEAKKVKQIVLRDKFFWPCVVYAIKTTKPLFTVLRMTDSEKVPGMGFLYGSMDHAKEEIAKILGGDVAAYKEIWSIIDEKWEFQMHRDLHAAAYYLNPRYQYDPNMSNHPEIKLGLFNCVAKMFPDREVQEKIHLQMDDYRLKRGFFGHDVAKSTVDKRSPVDWWCQYGDQTPELMAFAVRVLSLTCSSSACERNWSTFNQIHTKRRNRLHTHNLNKLVFVMYNKRLKTKWMRKTSLKEDIDPLVMDEIPSDDEWVIDEDETNPDVARDDDCDGEASAGRSSSQELVRSSGKGREQGRLRGNSQGQKRKRHDKGKGKLHLIDEDEELHSDDTDFDFDLDEDEDEGNVGGYNPYFRPLDSDDSIFQSSI</sequence>
<evidence type="ECO:0000259" key="9">
    <source>
        <dbReference type="PROSITE" id="PS50808"/>
    </source>
</evidence>
<dbReference type="OrthoDB" id="1674317at2759"/>
<keyword evidence="11" id="KW-1185">Reference proteome</keyword>
<feature type="compositionally biased region" description="Acidic residues" evidence="8">
    <location>
        <begin position="732"/>
        <end position="755"/>
    </location>
</feature>
<keyword evidence="2" id="KW-0479">Metal-binding</keyword>
<dbReference type="GO" id="GO:0005634">
    <property type="term" value="C:nucleus"/>
    <property type="evidence" value="ECO:0007669"/>
    <property type="project" value="UniProtKB-SubCell"/>
</dbReference>
<feature type="domain" description="BED-type" evidence="9">
    <location>
        <begin position="5"/>
        <end position="67"/>
    </location>
</feature>
<dbReference type="PANTHER" id="PTHR32166:SF74">
    <property type="entry name" value="OS05G0256350 PROTEIN"/>
    <property type="match status" value="1"/>
</dbReference>
<dbReference type="Pfam" id="PF04937">
    <property type="entry name" value="DUF659"/>
    <property type="match status" value="1"/>
</dbReference>
<gene>
    <name evidence="10" type="ORF">CEURO_LOCUS7143</name>
</gene>
<dbReference type="GO" id="GO:0046983">
    <property type="term" value="F:protein dimerization activity"/>
    <property type="evidence" value="ECO:0007669"/>
    <property type="project" value="InterPro"/>
</dbReference>
<keyword evidence="5" id="KW-0238">DNA-binding</keyword>
<evidence type="ECO:0000256" key="6">
    <source>
        <dbReference type="ARBA" id="ARBA00023242"/>
    </source>
</evidence>
<dbReference type="Pfam" id="PF02892">
    <property type="entry name" value="zf-BED"/>
    <property type="match status" value="1"/>
</dbReference>